<dbReference type="AlphaFoldDB" id="A0A943HIT0"/>
<feature type="domain" description="GFO/IDH/MocA-like oxidoreductase" evidence="2">
    <location>
        <begin position="133"/>
        <end position="257"/>
    </location>
</feature>
<dbReference type="EMBL" id="JAGZGG010000039">
    <property type="protein sequence ID" value="MBS5333363.1"/>
    <property type="molecule type" value="Genomic_DNA"/>
</dbReference>
<proteinExistence type="predicted"/>
<evidence type="ECO:0000259" key="2">
    <source>
        <dbReference type="Pfam" id="PF22725"/>
    </source>
</evidence>
<dbReference type="GO" id="GO:0000166">
    <property type="term" value="F:nucleotide binding"/>
    <property type="evidence" value="ECO:0007669"/>
    <property type="project" value="InterPro"/>
</dbReference>
<dbReference type="Gene3D" id="3.30.360.10">
    <property type="entry name" value="Dihydrodipicolinate Reductase, domain 2"/>
    <property type="match status" value="1"/>
</dbReference>
<accession>A0A943HIT0</accession>
<comment type="caution">
    <text evidence="3">The sequence shown here is derived from an EMBL/GenBank/DDBJ whole genome shotgun (WGS) entry which is preliminary data.</text>
</comment>
<dbReference type="Pfam" id="PF22725">
    <property type="entry name" value="GFO_IDH_MocA_C3"/>
    <property type="match status" value="1"/>
</dbReference>
<dbReference type="Gene3D" id="3.40.50.720">
    <property type="entry name" value="NAD(P)-binding Rossmann-like Domain"/>
    <property type="match status" value="1"/>
</dbReference>
<evidence type="ECO:0000313" key="4">
    <source>
        <dbReference type="Proteomes" id="UP000759273"/>
    </source>
</evidence>
<dbReference type="InterPro" id="IPR055170">
    <property type="entry name" value="GFO_IDH_MocA-like_dom"/>
</dbReference>
<sequence length="388" mass="43075">MKLRLGIIGAGNIASAHIQNVLDGKCPNIEIVAVADRKESRRQWAAEKLPDARIFTEGSDLIAAKCCDAVLIAVPHYQHPTLAIEAFRAGQHVMCEKPAGVYTLQVREMIAEADKHPELTFGMMFNQRTNCVYRKMKEMLDAGELGELKRVNWIVTDWYRTQFYYDSGAWRATWAGEGGGVLLNQCPHQLDLLQWLCGLPVRVHSFCHEGKWHDIEVEDDVTAYMEFANGATGVFITTTADAPGTNRLEITGTKGRLICDENGLTYDRLKEDERIWCATCKEGFEKPGCERVEVETDGENPQHAGVLNAFAAHIQTGAPLVADGREGINGLMLSNAIHLSSWLGETVTLPIDEKKFLNLLNERRAHSRLKEDTDVVMDTASSYGGGAK</sequence>
<dbReference type="InterPro" id="IPR036291">
    <property type="entry name" value="NAD(P)-bd_dom_sf"/>
</dbReference>
<reference evidence="3" key="1">
    <citation type="submission" date="2021-02" db="EMBL/GenBank/DDBJ databases">
        <title>Infant gut strain persistence is associated with maternal origin, phylogeny, and functional potential including surface adhesion and iron acquisition.</title>
        <authorList>
            <person name="Lou Y.C."/>
        </authorList>
    </citation>
    <scope>NUCLEOTIDE SEQUENCE</scope>
    <source>
        <strain evidence="3">L3_101_000M1_dasL3_101_000M1_concoct_87</strain>
    </source>
</reference>
<dbReference type="InterPro" id="IPR052515">
    <property type="entry name" value="Gfo/Idh/MocA_Oxidoreductase"/>
</dbReference>
<evidence type="ECO:0000313" key="3">
    <source>
        <dbReference type="EMBL" id="MBS5333363.1"/>
    </source>
</evidence>
<dbReference type="SUPFAM" id="SSF51735">
    <property type="entry name" value="NAD(P)-binding Rossmann-fold domains"/>
    <property type="match status" value="1"/>
</dbReference>
<feature type="domain" description="Gfo/Idh/MocA-like oxidoreductase N-terminal" evidence="1">
    <location>
        <begin position="4"/>
        <end position="117"/>
    </location>
</feature>
<protein>
    <submittedName>
        <fullName evidence="3">Gfo/Idh/MocA family oxidoreductase</fullName>
    </submittedName>
</protein>
<dbReference type="Proteomes" id="UP000759273">
    <property type="component" value="Unassembled WGS sequence"/>
</dbReference>
<dbReference type="PANTHER" id="PTHR43249">
    <property type="entry name" value="UDP-N-ACETYL-2-AMINO-2-DEOXY-D-GLUCURONATE OXIDASE"/>
    <property type="match status" value="1"/>
</dbReference>
<gene>
    <name evidence="3" type="ORF">KHY36_12655</name>
</gene>
<dbReference type="SUPFAM" id="SSF55347">
    <property type="entry name" value="Glyceraldehyde-3-phosphate dehydrogenase-like, C-terminal domain"/>
    <property type="match status" value="1"/>
</dbReference>
<dbReference type="PANTHER" id="PTHR43249:SF1">
    <property type="entry name" value="D-GLUCOSIDE 3-DEHYDROGENASE"/>
    <property type="match status" value="1"/>
</dbReference>
<name>A0A943HIT0_9FIRM</name>
<evidence type="ECO:0000259" key="1">
    <source>
        <dbReference type="Pfam" id="PF01408"/>
    </source>
</evidence>
<organism evidence="3 4">
    <name type="scientific">Subdoligranulum variabile</name>
    <dbReference type="NCBI Taxonomy" id="214851"/>
    <lineage>
        <taxon>Bacteria</taxon>
        <taxon>Bacillati</taxon>
        <taxon>Bacillota</taxon>
        <taxon>Clostridia</taxon>
        <taxon>Eubacteriales</taxon>
        <taxon>Oscillospiraceae</taxon>
        <taxon>Subdoligranulum</taxon>
    </lineage>
</organism>
<dbReference type="InterPro" id="IPR000683">
    <property type="entry name" value="Gfo/Idh/MocA-like_OxRdtase_N"/>
</dbReference>
<dbReference type="Pfam" id="PF01408">
    <property type="entry name" value="GFO_IDH_MocA"/>
    <property type="match status" value="1"/>
</dbReference>